<dbReference type="SUPFAM" id="SSF53041">
    <property type="entry name" value="Resolvase-like"/>
    <property type="match status" value="1"/>
</dbReference>
<proteinExistence type="predicted"/>
<dbReference type="AlphaFoldDB" id="A0A328BJH1"/>
<organism evidence="2 3">
    <name type="scientific">Phenylobacterium kunshanense</name>
    <dbReference type="NCBI Taxonomy" id="1445034"/>
    <lineage>
        <taxon>Bacteria</taxon>
        <taxon>Pseudomonadati</taxon>
        <taxon>Pseudomonadota</taxon>
        <taxon>Alphaproteobacteria</taxon>
        <taxon>Caulobacterales</taxon>
        <taxon>Caulobacteraceae</taxon>
        <taxon>Phenylobacterium</taxon>
    </lineage>
</organism>
<evidence type="ECO:0000259" key="1">
    <source>
        <dbReference type="SMART" id="SM00857"/>
    </source>
</evidence>
<name>A0A328BJH1_9CAUL</name>
<reference evidence="2 3" key="1">
    <citation type="submission" date="2018-05" db="EMBL/GenBank/DDBJ databases">
        <authorList>
            <person name="Lanie J.A."/>
            <person name="Ng W.-L."/>
            <person name="Kazmierczak K.M."/>
            <person name="Andrzejewski T.M."/>
            <person name="Davidsen T.M."/>
            <person name="Wayne K.J."/>
            <person name="Tettelin H."/>
            <person name="Glass J.I."/>
            <person name="Rusch D."/>
            <person name="Podicherti R."/>
            <person name="Tsui H.-C.T."/>
            <person name="Winkler M.E."/>
        </authorList>
    </citation>
    <scope>NUCLEOTIDE SEQUENCE [LARGE SCALE GENOMIC DNA]</scope>
    <source>
        <strain evidence="2 3">BUT-10</strain>
    </source>
</reference>
<feature type="domain" description="Resolvase/invertase-type recombinase catalytic" evidence="1">
    <location>
        <begin position="2"/>
        <end position="135"/>
    </location>
</feature>
<dbReference type="GO" id="GO:0000150">
    <property type="term" value="F:DNA strand exchange activity"/>
    <property type="evidence" value="ECO:0007669"/>
    <property type="project" value="InterPro"/>
</dbReference>
<dbReference type="Gene3D" id="3.40.50.1390">
    <property type="entry name" value="Resolvase, N-terminal catalytic domain"/>
    <property type="match status" value="1"/>
</dbReference>
<dbReference type="SMART" id="SM00857">
    <property type="entry name" value="Resolvase"/>
    <property type="match status" value="1"/>
</dbReference>
<accession>A0A328BJH1</accession>
<dbReference type="GO" id="GO:0003677">
    <property type="term" value="F:DNA binding"/>
    <property type="evidence" value="ECO:0007669"/>
    <property type="project" value="InterPro"/>
</dbReference>
<evidence type="ECO:0000313" key="2">
    <source>
        <dbReference type="EMBL" id="RAK66561.1"/>
    </source>
</evidence>
<sequence length="187" mass="20788">MRYGVVRISSDLPPPSLQRRLIEAAGCDLVLDESHPIVADPQALRRKLERLEPGDEILVHSLETFDLTTGGLARLIRRLFEARVTLRIVGGARVETLSPAGPMPRVLALLADFESRRPTAQTVRRRARAQVSPLTQHQLKFAREMHRRGHSIRAIGLLFRLAPSEVAQLLRVAPPAGETDSELSADF</sequence>
<protein>
    <recommendedName>
        <fullName evidence="1">Resolvase/invertase-type recombinase catalytic domain-containing protein</fullName>
    </recommendedName>
</protein>
<dbReference type="InterPro" id="IPR006119">
    <property type="entry name" value="Resolv_N"/>
</dbReference>
<dbReference type="InterPro" id="IPR036162">
    <property type="entry name" value="Resolvase-like_N_sf"/>
</dbReference>
<comment type="caution">
    <text evidence="2">The sequence shown here is derived from an EMBL/GenBank/DDBJ whole genome shotgun (WGS) entry which is preliminary data.</text>
</comment>
<evidence type="ECO:0000313" key="3">
    <source>
        <dbReference type="Proteomes" id="UP000249524"/>
    </source>
</evidence>
<gene>
    <name evidence="2" type="ORF">DJ019_10000</name>
</gene>
<keyword evidence="3" id="KW-1185">Reference proteome</keyword>
<dbReference type="OrthoDB" id="9800103at2"/>
<dbReference type="Proteomes" id="UP000249524">
    <property type="component" value="Unassembled WGS sequence"/>
</dbReference>
<dbReference type="EMBL" id="QFYS01000003">
    <property type="protein sequence ID" value="RAK66561.1"/>
    <property type="molecule type" value="Genomic_DNA"/>
</dbReference>
<dbReference type="RefSeq" id="WP_111275869.1">
    <property type="nucleotide sequence ID" value="NZ_QFYS01000003.1"/>
</dbReference>